<dbReference type="GO" id="GO:0004185">
    <property type="term" value="F:serine-type carboxypeptidase activity"/>
    <property type="evidence" value="ECO:0007669"/>
    <property type="project" value="InterPro"/>
</dbReference>
<organism evidence="12 13">
    <name type="scientific">Ciona savignyi</name>
    <name type="common">Pacific transparent sea squirt</name>
    <dbReference type="NCBI Taxonomy" id="51511"/>
    <lineage>
        <taxon>Eukaryota</taxon>
        <taxon>Metazoa</taxon>
        <taxon>Chordata</taxon>
        <taxon>Tunicata</taxon>
        <taxon>Ascidiacea</taxon>
        <taxon>Phlebobranchia</taxon>
        <taxon>Cionidae</taxon>
        <taxon>Ciona</taxon>
    </lineage>
</organism>
<dbReference type="Gene3D" id="3.40.50.1820">
    <property type="entry name" value="alpha/beta hydrolase"/>
    <property type="match status" value="1"/>
</dbReference>
<dbReference type="PANTHER" id="PTHR11802:SF3">
    <property type="entry name" value="RETINOID-INDUCIBLE SERINE CARBOXYPEPTIDASE"/>
    <property type="match status" value="1"/>
</dbReference>
<evidence type="ECO:0000313" key="13">
    <source>
        <dbReference type="Proteomes" id="UP000007875"/>
    </source>
</evidence>
<dbReference type="OMA" id="QEPKEVW"/>
<dbReference type="PRINTS" id="PR00724">
    <property type="entry name" value="CRBOXYPTASEC"/>
</dbReference>
<comment type="similarity">
    <text evidence="2">Belongs to the peptidase S10 family.</text>
</comment>
<evidence type="ECO:0000256" key="6">
    <source>
        <dbReference type="ARBA" id="ARBA00022729"/>
    </source>
</evidence>
<keyword evidence="7" id="KW-0378">Hydrolase</keyword>
<reference evidence="13" key="1">
    <citation type="submission" date="2003-08" db="EMBL/GenBank/DDBJ databases">
        <authorList>
            <person name="Birren B."/>
            <person name="Nusbaum C."/>
            <person name="Abebe A."/>
            <person name="Abouelleil A."/>
            <person name="Adekoya E."/>
            <person name="Ait-zahra M."/>
            <person name="Allen N."/>
            <person name="Allen T."/>
            <person name="An P."/>
            <person name="Anderson M."/>
            <person name="Anderson S."/>
            <person name="Arachchi H."/>
            <person name="Armbruster J."/>
            <person name="Bachantsang P."/>
            <person name="Baldwin J."/>
            <person name="Barry A."/>
            <person name="Bayul T."/>
            <person name="Blitshsteyn B."/>
            <person name="Bloom T."/>
            <person name="Blye J."/>
            <person name="Boguslavskiy L."/>
            <person name="Borowsky M."/>
            <person name="Boukhgalter B."/>
            <person name="Brunache A."/>
            <person name="Butler J."/>
            <person name="Calixte N."/>
            <person name="Calvo S."/>
            <person name="Camarata J."/>
            <person name="Campo K."/>
            <person name="Chang J."/>
            <person name="Cheshatsang Y."/>
            <person name="Citroen M."/>
            <person name="Collymore A."/>
            <person name="Considine T."/>
            <person name="Cook A."/>
            <person name="Cooke P."/>
            <person name="Corum B."/>
            <person name="Cuomo C."/>
            <person name="David R."/>
            <person name="Dawoe T."/>
            <person name="Degray S."/>
            <person name="Dodge S."/>
            <person name="Dooley K."/>
            <person name="Dorje P."/>
            <person name="Dorjee K."/>
            <person name="Dorris L."/>
            <person name="Duffey N."/>
            <person name="Dupes A."/>
            <person name="Elkins T."/>
            <person name="Engels R."/>
            <person name="Erickson J."/>
            <person name="Farina A."/>
            <person name="Faro S."/>
            <person name="Ferreira P."/>
            <person name="Fischer H."/>
            <person name="Fitzgerald M."/>
            <person name="Foley K."/>
            <person name="Gage D."/>
            <person name="Galagan J."/>
            <person name="Gearin G."/>
            <person name="Gnerre S."/>
            <person name="Gnirke A."/>
            <person name="Goyette A."/>
            <person name="Graham J."/>
            <person name="Grandbois E."/>
            <person name="Gyaltsen K."/>
            <person name="Hafez N."/>
            <person name="Hagopian D."/>
            <person name="Hagos B."/>
            <person name="Hall J."/>
            <person name="Hatcher B."/>
            <person name="Heller A."/>
            <person name="Higgins H."/>
            <person name="Honan T."/>
            <person name="Horn A."/>
            <person name="Houde N."/>
            <person name="Hughes L."/>
            <person name="Hulme W."/>
            <person name="Husby E."/>
            <person name="Iliev I."/>
            <person name="Jaffe D."/>
            <person name="Jones C."/>
            <person name="Kamal M."/>
            <person name="Kamat A."/>
            <person name="Kamvysselis M."/>
            <person name="Karlsson E."/>
            <person name="Kells C."/>
            <person name="Kieu A."/>
            <person name="Kisner P."/>
            <person name="Kodira C."/>
            <person name="Kulbokas E."/>
            <person name="Labutti K."/>
            <person name="Lama D."/>
            <person name="Landers T."/>
            <person name="Leger J."/>
            <person name="Levine S."/>
            <person name="Lewis D."/>
            <person name="Lewis T."/>
            <person name="Lindblad-toh K."/>
            <person name="Liu X."/>
            <person name="Lokyitsang T."/>
            <person name="Lokyitsang Y."/>
            <person name="Lucien O."/>
            <person name="Lui A."/>
            <person name="Ma L.J."/>
            <person name="Mabbitt R."/>
            <person name="Macdonald J."/>
            <person name="Maclean C."/>
            <person name="Major J."/>
            <person name="Manning J."/>
            <person name="Marabella R."/>
            <person name="Maru K."/>
            <person name="Matthews C."/>
            <person name="Mauceli E."/>
            <person name="Mccarthy M."/>
            <person name="Mcdonough S."/>
            <person name="Mcghee T."/>
            <person name="Meldrim J."/>
            <person name="Meneus L."/>
            <person name="Mesirov J."/>
            <person name="Mihalev A."/>
            <person name="Mihova T."/>
            <person name="Mikkelsen T."/>
            <person name="Mlenga V."/>
            <person name="Moru K."/>
            <person name="Mozes J."/>
            <person name="Mulrain L."/>
            <person name="Munson G."/>
            <person name="Naylor J."/>
            <person name="Newes C."/>
            <person name="Nguyen C."/>
            <person name="Nguyen N."/>
            <person name="Nguyen T."/>
            <person name="Nicol R."/>
            <person name="Nielsen C."/>
            <person name="Nizzari M."/>
            <person name="Norbu C."/>
            <person name="Norbu N."/>
            <person name="O'donnell P."/>
            <person name="Okoawo O."/>
            <person name="O'leary S."/>
            <person name="Omotosho B."/>
            <person name="O'neill K."/>
            <person name="Osman S."/>
            <person name="Parker S."/>
            <person name="Perrin D."/>
            <person name="Phunkhang P."/>
            <person name="Piqani B."/>
            <person name="Purcell S."/>
            <person name="Rachupka T."/>
            <person name="Ramasamy U."/>
            <person name="Rameau R."/>
            <person name="Ray V."/>
            <person name="Raymond C."/>
            <person name="Retta R."/>
            <person name="Richardson S."/>
            <person name="Rise C."/>
            <person name="Rodriguez J."/>
            <person name="Rogers J."/>
            <person name="Rogov P."/>
            <person name="Rutman M."/>
            <person name="Schupbach R."/>
            <person name="Seaman C."/>
            <person name="Settipalli S."/>
            <person name="Sharpe T."/>
            <person name="Sheridan J."/>
            <person name="Sherpa N."/>
            <person name="Shi J."/>
            <person name="Smirnov S."/>
            <person name="Smith C."/>
            <person name="Sougnez C."/>
            <person name="Spencer B."/>
            <person name="Stalker J."/>
            <person name="Stange-thomann N."/>
            <person name="Stavropoulos S."/>
            <person name="Stetson K."/>
            <person name="Stone C."/>
            <person name="Stone S."/>
            <person name="Stubbs M."/>
            <person name="Talamas J."/>
            <person name="Tchuinga P."/>
            <person name="Tenzing P."/>
            <person name="Tesfaye S."/>
            <person name="Theodore J."/>
            <person name="Thoulutsang Y."/>
            <person name="Topham K."/>
            <person name="Towey S."/>
            <person name="Tsamla T."/>
            <person name="Tsomo N."/>
            <person name="Vallee D."/>
            <person name="Vassiliev H."/>
            <person name="Venkataraman V."/>
            <person name="Vinson J."/>
            <person name="Vo A."/>
            <person name="Wade C."/>
            <person name="Wang S."/>
            <person name="Wangchuk T."/>
            <person name="Wangdi T."/>
            <person name="Whittaker C."/>
            <person name="Wilkinson J."/>
            <person name="Wu Y."/>
            <person name="Wyman D."/>
            <person name="Yadav S."/>
            <person name="Yang S."/>
            <person name="Yang X."/>
            <person name="Yeager S."/>
            <person name="Yee E."/>
            <person name="Young G."/>
            <person name="Zainoun J."/>
            <person name="Zembeck L."/>
            <person name="Zimmer A."/>
            <person name="Zody M."/>
            <person name="Lander E."/>
        </authorList>
    </citation>
    <scope>NUCLEOTIDE SEQUENCE [LARGE SCALE GENOMIC DNA]</scope>
</reference>
<dbReference type="GO" id="GO:0005576">
    <property type="term" value="C:extracellular region"/>
    <property type="evidence" value="ECO:0007669"/>
    <property type="project" value="UniProtKB-SubCell"/>
</dbReference>
<protein>
    <recommendedName>
        <fullName evidence="10">Retinoid-inducible serine carboxypeptidase</fullName>
    </recommendedName>
    <alternativeName>
        <fullName evidence="11">Serine carboxypeptidase 1</fullName>
    </alternativeName>
</protein>
<reference evidence="12" key="3">
    <citation type="submission" date="2025-09" db="UniProtKB">
        <authorList>
            <consortium name="Ensembl"/>
        </authorList>
    </citation>
    <scope>IDENTIFICATION</scope>
</reference>
<dbReference type="Pfam" id="PF00450">
    <property type="entry name" value="Peptidase_S10"/>
    <property type="match status" value="1"/>
</dbReference>
<dbReference type="InterPro" id="IPR029058">
    <property type="entry name" value="AB_hydrolase_fold"/>
</dbReference>
<sequence>IKHTIISHTYSGSLCVFTNGGSLDDVKSDWGYVDVRQDAHMFWWLFFHDTSYQPSFLPTLDPVPVILWLQGGPGASGTGYGNFEELGPLDLDLNRRETSWTGLGHVLFVDNPVGSGFSYVSNSNAYTTDIDQIAADMVSVLKGFYATHPELLPNPFYIMCESYGGKIGCSNCTGTQLTSKYSHFQEMEAGTFNINLQGTGLGDGWISAMDSVNSWGPYLYQTGLLDDAGLSAVNKAAAATQASVDAGDWVKATNRWSLTEKPSNVDFYNILAPHHATSALRSHRNISALVAPDLAYAIHVDAYQADPLDTLMNGYVKNYLGIPASVTWGGQSNDVFNAQSGDFMKPVILTVDQLIDTGMKVVVYNGQLDLIVDTPGQEMWMKKLSWGRLGEFMAQDFTPMYAYQGQDTGGFSKKMDNFEFWWVLKAGHMVPADAGEFTLYMLHDI</sequence>
<keyword evidence="4" id="KW-0121">Carboxypeptidase</keyword>
<proteinExistence type="inferred from homology"/>
<dbReference type="Proteomes" id="UP000007875">
    <property type="component" value="Unassembled WGS sequence"/>
</dbReference>
<evidence type="ECO:0000256" key="9">
    <source>
        <dbReference type="ARBA" id="ARBA00055847"/>
    </source>
</evidence>
<evidence type="ECO:0000256" key="1">
    <source>
        <dbReference type="ARBA" id="ARBA00004613"/>
    </source>
</evidence>
<dbReference type="GeneTree" id="ENSGT00940000156193"/>
<dbReference type="Ensembl" id="ENSCSAVT00000013089.1">
    <property type="protein sequence ID" value="ENSCSAVP00000012940.1"/>
    <property type="gene ID" value="ENSCSAVG00000007597.1"/>
</dbReference>
<evidence type="ECO:0000313" key="12">
    <source>
        <dbReference type="Ensembl" id="ENSCSAVP00000012940.1"/>
    </source>
</evidence>
<evidence type="ECO:0000256" key="3">
    <source>
        <dbReference type="ARBA" id="ARBA00022525"/>
    </source>
</evidence>
<dbReference type="InterPro" id="IPR001563">
    <property type="entry name" value="Peptidase_S10"/>
</dbReference>
<evidence type="ECO:0000256" key="10">
    <source>
        <dbReference type="ARBA" id="ARBA00070242"/>
    </source>
</evidence>
<evidence type="ECO:0000256" key="4">
    <source>
        <dbReference type="ARBA" id="ARBA00022645"/>
    </source>
</evidence>
<evidence type="ECO:0000256" key="8">
    <source>
        <dbReference type="ARBA" id="ARBA00023180"/>
    </source>
</evidence>
<dbReference type="PANTHER" id="PTHR11802">
    <property type="entry name" value="SERINE PROTEASE FAMILY S10 SERINE CARBOXYPEPTIDASE"/>
    <property type="match status" value="1"/>
</dbReference>
<accession>H2Z5S8</accession>
<dbReference type="SUPFAM" id="SSF53474">
    <property type="entry name" value="alpha/beta-Hydrolases"/>
    <property type="match status" value="1"/>
</dbReference>
<name>H2Z5S8_CIOSA</name>
<evidence type="ECO:0000256" key="5">
    <source>
        <dbReference type="ARBA" id="ARBA00022670"/>
    </source>
</evidence>
<evidence type="ECO:0000256" key="2">
    <source>
        <dbReference type="ARBA" id="ARBA00009431"/>
    </source>
</evidence>
<comment type="subcellular location">
    <subcellularLocation>
        <location evidence="1">Secreted</location>
    </subcellularLocation>
</comment>
<keyword evidence="3" id="KW-0964">Secreted</keyword>
<dbReference type="AlphaFoldDB" id="H2Z5S8"/>
<evidence type="ECO:0000256" key="7">
    <source>
        <dbReference type="ARBA" id="ARBA00022801"/>
    </source>
</evidence>
<keyword evidence="5" id="KW-0645">Protease</keyword>
<keyword evidence="13" id="KW-1185">Reference proteome</keyword>
<evidence type="ECO:0000256" key="11">
    <source>
        <dbReference type="ARBA" id="ARBA00077736"/>
    </source>
</evidence>
<comment type="function">
    <text evidence="9">May be involved in vascular wall and kidney homeostasis.</text>
</comment>
<keyword evidence="6" id="KW-0732">Signal</keyword>
<keyword evidence="8" id="KW-0325">Glycoprotein</keyword>
<reference evidence="12" key="2">
    <citation type="submission" date="2025-08" db="UniProtKB">
        <authorList>
            <consortium name="Ensembl"/>
        </authorList>
    </citation>
    <scope>IDENTIFICATION</scope>
</reference>
<dbReference type="GO" id="GO:0006508">
    <property type="term" value="P:proteolysis"/>
    <property type="evidence" value="ECO:0007669"/>
    <property type="project" value="UniProtKB-KW"/>
</dbReference>
<dbReference type="FunFam" id="3.40.50.1820:FF:000075">
    <property type="entry name" value="Carboxypeptidase"/>
    <property type="match status" value="1"/>
</dbReference>